<dbReference type="EMBL" id="LXQA010480108">
    <property type="protein sequence ID" value="MCI54487.1"/>
    <property type="molecule type" value="Genomic_DNA"/>
</dbReference>
<sequence length="31" mass="3626">QSGASLARARRRERARGKEEKRKLEESSNLR</sequence>
<keyword evidence="3" id="KW-1185">Reference proteome</keyword>
<evidence type="ECO:0000313" key="2">
    <source>
        <dbReference type="EMBL" id="MCI54487.1"/>
    </source>
</evidence>
<proteinExistence type="predicted"/>
<feature type="region of interest" description="Disordered" evidence="1">
    <location>
        <begin position="1"/>
        <end position="31"/>
    </location>
</feature>
<organism evidence="2 3">
    <name type="scientific">Trifolium medium</name>
    <dbReference type="NCBI Taxonomy" id="97028"/>
    <lineage>
        <taxon>Eukaryota</taxon>
        <taxon>Viridiplantae</taxon>
        <taxon>Streptophyta</taxon>
        <taxon>Embryophyta</taxon>
        <taxon>Tracheophyta</taxon>
        <taxon>Spermatophyta</taxon>
        <taxon>Magnoliopsida</taxon>
        <taxon>eudicotyledons</taxon>
        <taxon>Gunneridae</taxon>
        <taxon>Pentapetalae</taxon>
        <taxon>rosids</taxon>
        <taxon>fabids</taxon>
        <taxon>Fabales</taxon>
        <taxon>Fabaceae</taxon>
        <taxon>Papilionoideae</taxon>
        <taxon>50 kb inversion clade</taxon>
        <taxon>NPAAA clade</taxon>
        <taxon>Hologalegina</taxon>
        <taxon>IRL clade</taxon>
        <taxon>Trifolieae</taxon>
        <taxon>Trifolium</taxon>
    </lineage>
</organism>
<evidence type="ECO:0000256" key="1">
    <source>
        <dbReference type="SAM" id="MobiDB-lite"/>
    </source>
</evidence>
<dbReference type="AlphaFoldDB" id="A0A392T279"/>
<feature type="compositionally biased region" description="Basic and acidic residues" evidence="1">
    <location>
        <begin position="16"/>
        <end position="31"/>
    </location>
</feature>
<name>A0A392T279_9FABA</name>
<dbReference type="Proteomes" id="UP000265520">
    <property type="component" value="Unassembled WGS sequence"/>
</dbReference>
<evidence type="ECO:0000313" key="3">
    <source>
        <dbReference type="Proteomes" id="UP000265520"/>
    </source>
</evidence>
<comment type="caution">
    <text evidence="2">The sequence shown here is derived from an EMBL/GenBank/DDBJ whole genome shotgun (WGS) entry which is preliminary data.</text>
</comment>
<accession>A0A392T279</accession>
<protein>
    <submittedName>
        <fullName evidence="2">Uncharacterized protein</fullName>
    </submittedName>
</protein>
<reference evidence="2 3" key="1">
    <citation type="journal article" date="2018" name="Front. Plant Sci.">
        <title>Red Clover (Trifolium pratense) and Zigzag Clover (T. medium) - A Picture of Genomic Similarities and Differences.</title>
        <authorList>
            <person name="Dluhosova J."/>
            <person name="Istvanek J."/>
            <person name="Nedelnik J."/>
            <person name="Repkova J."/>
        </authorList>
    </citation>
    <scope>NUCLEOTIDE SEQUENCE [LARGE SCALE GENOMIC DNA]</scope>
    <source>
        <strain evidence="3">cv. 10/8</strain>
        <tissue evidence="2">Leaf</tissue>
    </source>
</reference>
<feature type="non-terminal residue" evidence="2">
    <location>
        <position position="1"/>
    </location>
</feature>